<evidence type="ECO:0000313" key="5">
    <source>
        <dbReference type="EMBL" id="MBT9144231.1"/>
    </source>
</evidence>
<dbReference type="SUPFAM" id="SSF53187">
    <property type="entry name" value="Zn-dependent exopeptidases"/>
    <property type="match status" value="1"/>
</dbReference>
<dbReference type="EMBL" id="QLTW01000001">
    <property type="protein sequence ID" value="MBT9144231.1"/>
    <property type="molecule type" value="Genomic_DNA"/>
</dbReference>
<gene>
    <name evidence="5" type="primary">cpg2</name>
    <name evidence="5" type="ORF">DDT42_00063</name>
</gene>
<keyword evidence="5" id="KW-0645">Protease</keyword>
<dbReference type="SUPFAM" id="SSF55031">
    <property type="entry name" value="Bacterial exopeptidase dimerisation domain"/>
    <property type="match status" value="1"/>
</dbReference>
<dbReference type="InterPro" id="IPR050072">
    <property type="entry name" value="Peptidase_M20A"/>
</dbReference>
<dbReference type="Pfam" id="PF01546">
    <property type="entry name" value="Peptidase_M20"/>
    <property type="match status" value="1"/>
</dbReference>
<dbReference type="InterPro" id="IPR036264">
    <property type="entry name" value="Bact_exopeptidase_dim_dom"/>
</dbReference>
<evidence type="ECO:0000256" key="1">
    <source>
        <dbReference type="ARBA" id="ARBA00022723"/>
    </source>
</evidence>
<evidence type="ECO:0000256" key="2">
    <source>
        <dbReference type="ARBA" id="ARBA00022801"/>
    </source>
</evidence>
<feature type="active site" description="Proton acceptor" evidence="3">
    <location>
        <position position="144"/>
    </location>
</feature>
<dbReference type="InterPro" id="IPR002933">
    <property type="entry name" value="Peptidase_M20"/>
</dbReference>
<evidence type="ECO:0000256" key="3">
    <source>
        <dbReference type="PIRSR" id="PIRSR037238-1"/>
    </source>
</evidence>
<reference evidence="5 6" key="1">
    <citation type="journal article" date="2021" name="bioRxiv">
        <title>Unique metabolic strategies in Hadean analogues reveal hints for primordial physiology.</title>
        <authorList>
            <person name="Nobu M.K."/>
            <person name="Nakai R."/>
            <person name="Tamazawa S."/>
            <person name="Mori H."/>
            <person name="Toyoda A."/>
            <person name="Ijiri A."/>
            <person name="Suzuki S."/>
            <person name="Kurokawa K."/>
            <person name="Kamagata Y."/>
            <person name="Tamaki H."/>
        </authorList>
    </citation>
    <scope>NUCLEOTIDE SEQUENCE [LARGE SCALE GENOMIC DNA]</scope>
    <source>
        <strain evidence="5">BS525</strain>
    </source>
</reference>
<protein>
    <submittedName>
        <fullName evidence="5">Carboxypeptidase G2</fullName>
        <ecNumber evidence="5">3.4.17.11</ecNumber>
    </submittedName>
</protein>
<dbReference type="PIRSF" id="PIRSF037238">
    <property type="entry name" value="Carboxypeptidase_G2"/>
    <property type="match status" value="1"/>
</dbReference>
<dbReference type="Proteomes" id="UP000811545">
    <property type="component" value="Unassembled WGS sequence"/>
</dbReference>
<evidence type="ECO:0000259" key="4">
    <source>
        <dbReference type="Pfam" id="PF07687"/>
    </source>
</evidence>
<dbReference type="GO" id="GO:0004180">
    <property type="term" value="F:carboxypeptidase activity"/>
    <property type="evidence" value="ECO:0007669"/>
    <property type="project" value="UniProtKB-KW"/>
</dbReference>
<name>A0A9E2BGP7_PSYF1</name>
<dbReference type="EC" id="3.4.17.11" evidence="5"/>
<dbReference type="GO" id="GO:0046872">
    <property type="term" value="F:metal ion binding"/>
    <property type="evidence" value="ECO:0007669"/>
    <property type="project" value="UniProtKB-KW"/>
</dbReference>
<keyword evidence="2 5" id="KW-0378">Hydrolase</keyword>
<dbReference type="CDD" id="cd03885">
    <property type="entry name" value="M20_CPDG2"/>
    <property type="match status" value="1"/>
</dbReference>
<keyword evidence="5" id="KW-0121">Carboxypeptidase</keyword>
<comment type="caution">
    <text evidence="5">The sequence shown here is derived from an EMBL/GenBank/DDBJ whole genome shotgun (WGS) entry which is preliminary data.</text>
</comment>
<dbReference type="Gene3D" id="3.40.630.10">
    <property type="entry name" value="Zn peptidases"/>
    <property type="match status" value="1"/>
</dbReference>
<dbReference type="Gene3D" id="3.30.70.360">
    <property type="match status" value="1"/>
</dbReference>
<sequence length="377" mass="41402">MRNLTGYLEKNMDEFLSLLRTLVNMDSPTTEKSATDIFGNYLNNYCNNLGVYSEVIKQDTYGNHLKVVYGDGEEQILVLCHMDTVWPMGESNRRPFKIVGDKAYGPGVFDMKTGIVQSIFAIKYFKENNRRFNKKFVFLYNSDEEVGSPSSRSIIEKEALKSQQVLVLEPAEPPGNLKTARKGVGMFEIEVTGRASHAGAAHQQGLSAIKELALQILHLESMTNYALGTTVNVGVISGGTRRNVVPAEAKALVDIRAINVEEAIKVEKEILSLKPFTTGINISVSGSINRPPMVKTEKITELFLKAKNIASELGFDIKDDLSGGGSDGNFTANLNIPTLDGLGGVGDGAHSENEYIELKEISNRTALFIQLLEMLSN</sequence>
<dbReference type="PANTHER" id="PTHR43808">
    <property type="entry name" value="ACETYLORNITHINE DEACETYLASE"/>
    <property type="match status" value="1"/>
</dbReference>
<dbReference type="AlphaFoldDB" id="A0A9E2BGP7"/>
<organism evidence="5 6">
    <name type="scientific">Psychracetigena formicireducens</name>
    <dbReference type="NCBI Taxonomy" id="2986056"/>
    <lineage>
        <taxon>Bacteria</taxon>
        <taxon>Bacillati</taxon>
        <taxon>Candidatus Lithacetigenota</taxon>
        <taxon>Candidatus Psychracetigena</taxon>
    </lineage>
</organism>
<dbReference type="InterPro" id="IPR017150">
    <property type="entry name" value="Pept_M20_glutamate_carboxypep"/>
</dbReference>
<accession>A0A9E2BGP7</accession>
<dbReference type="PANTHER" id="PTHR43808:SF9">
    <property type="entry name" value="BLL0789 PROTEIN"/>
    <property type="match status" value="1"/>
</dbReference>
<feature type="active site" evidence="3">
    <location>
        <position position="83"/>
    </location>
</feature>
<evidence type="ECO:0000313" key="6">
    <source>
        <dbReference type="Proteomes" id="UP000811545"/>
    </source>
</evidence>
<dbReference type="Pfam" id="PF07687">
    <property type="entry name" value="M20_dimer"/>
    <property type="match status" value="1"/>
</dbReference>
<dbReference type="InterPro" id="IPR011650">
    <property type="entry name" value="Peptidase_M20_dimer"/>
</dbReference>
<proteinExistence type="predicted"/>
<keyword evidence="1" id="KW-0479">Metal-binding</keyword>
<feature type="domain" description="Peptidase M20 dimerisation" evidence="4">
    <location>
        <begin position="179"/>
        <end position="270"/>
    </location>
</feature>